<name>A0AAW4WKU5_9FIRM</name>
<evidence type="ECO:0000259" key="2">
    <source>
        <dbReference type="Pfam" id="PF18989"/>
    </source>
</evidence>
<sequence>MRRAGIRRTGQKLVAFLLVVLLVFPMMVPAQAKAATTLMGKRASASDVVEATAENKKGIQGVEFWTDSSDTEMKNSVHHVYVNLELNNIINTDGTGTPYVYNGKTYYFNYENYIKVFEWRIRELRAAGKIITAEILLGWSDNPEIQKLIYPAGRENGHFYYALNVQDADAVATLDATFHYLADVFGQSDCFIQNWILGNEITAPQHYNYCGSYDINTNVDIAVKSFDLFYDAVKDNSPYARVYVCPTHNWYDNLAGTGIPTKTFIDRFAAKEQSRNWNIAYHAYPRKMDKTMWSKDAAADLSHDITSNFVCAANLEVLTDYIKNTYGSKHRIILSEQGFDAKTLGEEAQAASLAYLYYAAARNDMVDAMIYVQFKDNLGATGAGLYQGLVNADGTGRQAYNVFKYMDGPYASTVVEQYLKYIKPNDTGTPISSWTDDIIWKAAPTLATITSAQLYIPDNQSGPCVQMAMSATTSASADLEYRWLVYDQSTAVWRVVSGWQLNQNILNWYPENAGNYLVQGEVRVAGNTNSVKTATTGYQYGNAINPPESAPAVSGLSSVGIYLWQYENGLIEGGAVVNDGTDKSQLSYRWLVYDVKNNQWIQAGDWSADYGIHYSPSSSGDYLVYCEVKDAQGTVVNTTVGVNYRHAIEAICQMPDPAGNGYLIGIQSFNNLGYYYEMQILDCNLYVQGKDAWIYTTGKCGTQGNTLWTTWQPVPGYYWTLFNLYDASGNLVDQQCYGFTNAQ</sequence>
<dbReference type="SUPFAM" id="SSF51445">
    <property type="entry name" value="(Trans)glycosidases"/>
    <property type="match status" value="1"/>
</dbReference>
<dbReference type="Proteomes" id="UP001198893">
    <property type="component" value="Unassembled WGS sequence"/>
</dbReference>
<gene>
    <name evidence="3" type="ORF">LKD47_10595</name>
</gene>
<evidence type="ECO:0000313" key="4">
    <source>
        <dbReference type="Proteomes" id="UP001198893"/>
    </source>
</evidence>
<accession>A0AAW4WKU5</accession>
<evidence type="ECO:0000256" key="1">
    <source>
        <dbReference type="SAM" id="SignalP"/>
    </source>
</evidence>
<feature type="signal peptide" evidence="1">
    <location>
        <begin position="1"/>
        <end position="32"/>
    </location>
</feature>
<dbReference type="AlphaFoldDB" id="A0AAW4WKU5"/>
<dbReference type="InterPro" id="IPR043780">
    <property type="entry name" value="DUF5722"/>
</dbReference>
<dbReference type="InterPro" id="IPR017853">
    <property type="entry name" value="GH"/>
</dbReference>
<proteinExistence type="predicted"/>
<protein>
    <submittedName>
        <fullName evidence="3">DUF5722 domain-containing protein</fullName>
    </submittedName>
</protein>
<dbReference type="EMBL" id="JAJEQW010000011">
    <property type="protein sequence ID" value="MCC2242745.1"/>
    <property type="molecule type" value="Genomic_DNA"/>
</dbReference>
<evidence type="ECO:0000313" key="3">
    <source>
        <dbReference type="EMBL" id="MCC2242745.1"/>
    </source>
</evidence>
<reference evidence="3" key="1">
    <citation type="submission" date="2021-10" db="EMBL/GenBank/DDBJ databases">
        <title>Anaerobic single-cell dispensing facilitates the cultivation of human gut bacteria.</title>
        <authorList>
            <person name="Afrizal A."/>
        </authorList>
    </citation>
    <scope>NUCLEOTIDE SEQUENCE</scope>
    <source>
        <strain evidence="3">CLA-AA-H204</strain>
    </source>
</reference>
<feature type="domain" description="DUF5722" evidence="2">
    <location>
        <begin position="53"/>
        <end position="422"/>
    </location>
</feature>
<dbReference type="Pfam" id="PF18989">
    <property type="entry name" value="DUF5722"/>
    <property type="match status" value="1"/>
</dbReference>
<keyword evidence="1" id="KW-0732">Signal</keyword>
<organism evidence="3 4">
    <name type="scientific">Roseburia amylophila</name>
    <dbReference type="NCBI Taxonomy" id="2981794"/>
    <lineage>
        <taxon>Bacteria</taxon>
        <taxon>Bacillati</taxon>
        <taxon>Bacillota</taxon>
        <taxon>Clostridia</taxon>
        <taxon>Lachnospirales</taxon>
        <taxon>Lachnospiraceae</taxon>
        <taxon>Roseburia</taxon>
    </lineage>
</organism>
<feature type="chain" id="PRO_5043969273" evidence="1">
    <location>
        <begin position="33"/>
        <end position="743"/>
    </location>
</feature>
<dbReference type="RefSeq" id="WP_117698674.1">
    <property type="nucleotide sequence ID" value="NZ_JAJEQW010000011.1"/>
</dbReference>
<comment type="caution">
    <text evidence="3">The sequence shown here is derived from an EMBL/GenBank/DDBJ whole genome shotgun (WGS) entry which is preliminary data.</text>
</comment>